<name>A0A2R4VQ48_9PROT</name>
<sequence>MTPAPLLPLLMNRLRLKQLALVAALGQQRNLHRAAEAVHVTQPTATKMLHDVELVFGFPLFERLPRGMQPTELGEEVVRFATRLLADFDRFAQDLEGKRRGGFGQLVVGAIMGAAPDIVARAVADLKAARPLLVVRLLGETSDEILDLLAARKLDLAVGRFSGPLQHNEFDFEPLANETLYVVARTGHPLQERSDLALTDLGATPWVMQPLTSPARQLLEQEFASALMPTPADMVEASSIFATLQLLQTSDAVAMLPESVVRDHLRAGLLCCLPMTIGKNLTGFGILTRKGEGLSGAARDFVQALRLYARTVPSAERLGGHRRGDIAHGLHPSV</sequence>
<evidence type="ECO:0000256" key="4">
    <source>
        <dbReference type="ARBA" id="ARBA00023163"/>
    </source>
</evidence>
<dbReference type="Gene3D" id="1.10.10.10">
    <property type="entry name" value="Winged helix-like DNA-binding domain superfamily/Winged helix DNA-binding domain"/>
    <property type="match status" value="1"/>
</dbReference>
<protein>
    <submittedName>
        <fullName evidence="6">LysR family transcriptional regulator</fullName>
    </submittedName>
</protein>
<dbReference type="OrthoDB" id="9814165at2"/>
<accession>A0A2R4VQ48</accession>
<keyword evidence="3" id="KW-0238">DNA-binding</keyword>
<dbReference type="GO" id="GO:0003700">
    <property type="term" value="F:DNA-binding transcription factor activity"/>
    <property type="evidence" value="ECO:0007669"/>
    <property type="project" value="InterPro"/>
</dbReference>
<dbReference type="KEGG" id="ahu:A6A40_15835"/>
<dbReference type="InterPro" id="IPR005119">
    <property type="entry name" value="LysR_subst-bd"/>
</dbReference>
<dbReference type="InterPro" id="IPR050950">
    <property type="entry name" value="HTH-type_LysR_regulators"/>
</dbReference>
<dbReference type="SUPFAM" id="SSF53850">
    <property type="entry name" value="Periplasmic binding protein-like II"/>
    <property type="match status" value="1"/>
</dbReference>
<proteinExistence type="inferred from homology"/>
<dbReference type="GO" id="GO:0003677">
    <property type="term" value="F:DNA binding"/>
    <property type="evidence" value="ECO:0007669"/>
    <property type="project" value="UniProtKB-KW"/>
</dbReference>
<dbReference type="PROSITE" id="PS50931">
    <property type="entry name" value="HTH_LYSR"/>
    <property type="match status" value="1"/>
</dbReference>
<dbReference type="InterPro" id="IPR036388">
    <property type="entry name" value="WH-like_DNA-bd_sf"/>
</dbReference>
<dbReference type="PANTHER" id="PTHR30419">
    <property type="entry name" value="HTH-TYPE TRANSCRIPTIONAL REGULATOR YBHD"/>
    <property type="match status" value="1"/>
</dbReference>
<evidence type="ECO:0000313" key="6">
    <source>
        <dbReference type="EMBL" id="AWB06559.1"/>
    </source>
</evidence>
<evidence type="ECO:0000259" key="5">
    <source>
        <dbReference type="PROSITE" id="PS50931"/>
    </source>
</evidence>
<dbReference type="PANTHER" id="PTHR30419:SF8">
    <property type="entry name" value="NITROGEN ASSIMILATION TRANSCRIPTIONAL ACTIVATOR-RELATED"/>
    <property type="match status" value="1"/>
</dbReference>
<dbReference type="Pfam" id="PF00126">
    <property type="entry name" value="HTH_1"/>
    <property type="match status" value="1"/>
</dbReference>
<organism evidence="6 7">
    <name type="scientific">Azospirillum humicireducens</name>
    <dbReference type="NCBI Taxonomy" id="1226968"/>
    <lineage>
        <taxon>Bacteria</taxon>
        <taxon>Pseudomonadati</taxon>
        <taxon>Pseudomonadota</taxon>
        <taxon>Alphaproteobacteria</taxon>
        <taxon>Rhodospirillales</taxon>
        <taxon>Azospirillaceae</taxon>
        <taxon>Azospirillum</taxon>
    </lineage>
</organism>
<dbReference type="InterPro" id="IPR000847">
    <property type="entry name" value="LysR_HTH_N"/>
</dbReference>
<evidence type="ECO:0000256" key="3">
    <source>
        <dbReference type="ARBA" id="ARBA00023125"/>
    </source>
</evidence>
<comment type="similarity">
    <text evidence="1">Belongs to the LysR transcriptional regulatory family.</text>
</comment>
<reference evidence="6 7" key="1">
    <citation type="submission" date="2018-04" db="EMBL/GenBank/DDBJ databases">
        <title>Complete genome sequence of the nitrogen-fixing bacterium Azospirillum humicireducens type strain SgZ-5.</title>
        <authorList>
            <person name="Yu Z."/>
        </authorList>
    </citation>
    <scope>NUCLEOTIDE SEQUENCE [LARGE SCALE GENOMIC DNA]</scope>
    <source>
        <strain evidence="6 7">SgZ-5</strain>
        <plasmid evidence="6 7">pYZ1</plasmid>
    </source>
</reference>
<evidence type="ECO:0000313" key="7">
    <source>
        <dbReference type="Proteomes" id="UP000077405"/>
    </source>
</evidence>
<dbReference type="RefSeq" id="WP_108546869.1">
    <property type="nucleotide sequence ID" value="NZ_CP028902.1"/>
</dbReference>
<gene>
    <name evidence="6" type="ORF">A6A40_15835</name>
</gene>
<geneLocation type="plasmid" evidence="6 7">
    <name>pYZ1</name>
</geneLocation>
<keyword evidence="7" id="KW-1185">Reference proteome</keyword>
<dbReference type="EMBL" id="CP028902">
    <property type="protein sequence ID" value="AWB06559.1"/>
    <property type="molecule type" value="Genomic_DNA"/>
</dbReference>
<dbReference type="SUPFAM" id="SSF46785">
    <property type="entry name" value="Winged helix' DNA-binding domain"/>
    <property type="match status" value="1"/>
</dbReference>
<keyword evidence="4" id="KW-0804">Transcription</keyword>
<keyword evidence="6" id="KW-0614">Plasmid</keyword>
<evidence type="ECO:0000256" key="2">
    <source>
        <dbReference type="ARBA" id="ARBA00023015"/>
    </source>
</evidence>
<dbReference type="Proteomes" id="UP000077405">
    <property type="component" value="Plasmid pYZ1"/>
</dbReference>
<dbReference type="InterPro" id="IPR036390">
    <property type="entry name" value="WH_DNA-bd_sf"/>
</dbReference>
<dbReference type="GO" id="GO:0005829">
    <property type="term" value="C:cytosol"/>
    <property type="evidence" value="ECO:0007669"/>
    <property type="project" value="TreeGrafter"/>
</dbReference>
<dbReference type="Gene3D" id="3.40.190.290">
    <property type="match status" value="1"/>
</dbReference>
<feature type="domain" description="HTH lysR-type" evidence="5">
    <location>
        <begin position="14"/>
        <end position="71"/>
    </location>
</feature>
<evidence type="ECO:0000256" key="1">
    <source>
        <dbReference type="ARBA" id="ARBA00009437"/>
    </source>
</evidence>
<keyword evidence="2" id="KW-0805">Transcription regulation</keyword>
<dbReference type="Pfam" id="PF03466">
    <property type="entry name" value="LysR_substrate"/>
    <property type="match status" value="1"/>
</dbReference>
<dbReference type="AlphaFoldDB" id="A0A2R4VQ48"/>